<dbReference type="GO" id="GO:0006260">
    <property type="term" value="P:DNA replication"/>
    <property type="evidence" value="ECO:0007669"/>
    <property type="project" value="InterPro"/>
</dbReference>
<dbReference type="HAMAP" id="MF_00984">
    <property type="entry name" value="SSB"/>
    <property type="match status" value="1"/>
</dbReference>
<dbReference type="AlphaFoldDB" id="A0A6M3LBS6"/>
<dbReference type="SUPFAM" id="SSF50249">
    <property type="entry name" value="Nucleic acid-binding proteins"/>
    <property type="match status" value="1"/>
</dbReference>
<dbReference type="NCBIfam" id="TIGR00621">
    <property type="entry name" value="ssb"/>
    <property type="match status" value="1"/>
</dbReference>
<dbReference type="CDD" id="cd04496">
    <property type="entry name" value="SSB_OBF"/>
    <property type="match status" value="1"/>
</dbReference>
<dbReference type="InterPro" id="IPR012340">
    <property type="entry name" value="NA-bd_OB-fold"/>
</dbReference>
<dbReference type="Pfam" id="PF00436">
    <property type="entry name" value="SSB"/>
    <property type="match status" value="1"/>
</dbReference>
<dbReference type="Gene3D" id="2.40.50.140">
    <property type="entry name" value="Nucleic acid-binding proteins"/>
    <property type="match status" value="1"/>
</dbReference>
<sequence>MSSFNKVFIIGNVGTEPEMRFTPNGSAVASFSVAVNDKRGGEDVTEWFNIVTWNKLAENCNQYLEKGRQVFVDGRLQTRKWEGQDGITHYKTEVHANKVLFLGSKNKTEESTDIVPDDYPFE</sequence>
<organism evidence="3">
    <name type="scientific">viral metagenome</name>
    <dbReference type="NCBI Taxonomy" id="1070528"/>
    <lineage>
        <taxon>unclassified sequences</taxon>
        <taxon>metagenomes</taxon>
        <taxon>organismal metagenomes</taxon>
    </lineage>
</organism>
<dbReference type="InterPro" id="IPR000424">
    <property type="entry name" value="Primosome_PriB/ssb"/>
</dbReference>
<dbReference type="PANTHER" id="PTHR10302:SF27">
    <property type="entry name" value="SINGLE-STRANDED DNA-BINDING PROTEIN"/>
    <property type="match status" value="1"/>
</dbReference>
<name>A0A6M3LBS6_9ZZZZ</name>
<dbReference type="EMBL" id="MT142008">
    <property type="protein sequence ID" value="QJA73187.1"/>
    <property type="molecule type" value="Genomic_DNA"/>
</dbReference>
<protein>
    <submittedName>
        <fullName evidence="3">Putative single-stranded DNA-binding protein</fullName>
    </submittedName>
</protein>
<dbReference type="GO" id="GO:0009295">
    <property type="term" value="C:nucleoid"/>
    <property type="evidence" value="ECO:0007669"/>
    <property type="project" value="TreeGrafter"/>
</dbReference>
<dbReference type="InterPro" id="IPR011344">
    <property type="entry name" value="ssDNA-bd"/>
</dbReference>
<dbReference type="GO" id="GO:0003697">
    <property type="term" value="F:single-stranded DNA binding"/>
    <property type="evidence" value="ECO:0007669"/>
    <property type="project" value="InterPro"/>
</dbReference>
<keyword evidence="1 3" id="KW-0238">DNA-binding</keyword>
<dbReference type="EMBL" id="MT143081">
    <property type="protein sequence ID" value="QJA92607.1"/>
    <property type="molecule type" value="Genomic_DNA"/>
</dbReference>
<dbReference type="PROSITE" id="PS50935">
    <property type="entry name" value="SSB"/>
    <property type="match status" value="1"/>
</dbReference>
<proteinExistence type="inferred from homology"/>
<dbReference type="PANTHER" id="PTHR10302">
    <property type="entry name" value="SINGLE-STRANDED DNA-BINDING PROTEIN"/>
    <property type="match status" value="1"/>
</dbReference>
<reference evidence="3" key="1">
    <citation type="submission" date="2020-03" db="EMBL/GenBank/DDBJ databases">
        <title>The deep terrestrial virosphere.</title>
        <authorList>
            <person name="Holmfeldt K."/>
            <person name="Nilsson E."/>
            <person name="Simone D."/>
            <person name="Lopez-Fernandez M."/>
            <person name="Wu X."/>
            <person name="de Brujin I."/>
            <person name="Lundin D."/>
            <person name="Andersson A."/>
            <person name="Bertilsson S."/>
            <person name="Dopson M."/>
        </authorList>
    </citation>
    <scope>NUCLEOTIDE SEQUENCE</scope>
    <source>
        <strain evidence="2">MM415A02446</strain>
        <strain evidence="3">MM415B04560</strain>
    </source>
</reference>
<evidence type="ECO:0000313" key="2">
    <source>
        <dbReference type="EMBL" id="QJA73187.1"/>
    </source>
</evidence>
<gene>
    <name evidence="2" type="ORF">MM415A02446_0014</name>
    <name evidence="3" type="ORF">MM415B04560_0006</name>
</gene>
<evidence type="ECO:0000313" key="3">
    <source>
        <dbReference type="EMBL" id="QJA92607.1"/>
    </source>
</evidence>
<evidence type="ECO:0000256" key="1">
    <source>
        <dbReference type="ARBA" id="ARBA00023125"/>
    </source>
</evidence>
<accession>A0A6M3LBS6</accession>
<dbReference type="PIRSF" id="PIRSF002070">
    <property type="entry name" value="SSB"/>
    <property type="match status" value="1"/>
</dbReference>